<dbReference type="Proteomes" id="UP001292094">
    <property type="component" value="Unassembled WGS sequence"/>
</dbReference>
<feature type="compositionally biased region" description="Polar residues" evidence="1">
    <location>
        <begin position="1"/>
        <end position="19"/>
    </location>
</feature>
<evidence type="ECO:0000313" key="2">
    <source>
        <dbReference type="EMBL" id="KAK4307366.1"/>
    </source>
</evidence>
<dbReference type="EMBL" id="JAWZYT010002011">
    <property type="protein sequence ID" value="KAK4307366.1"/>
    <property type="molecule type" value="Genomic_DNA"/>
</dbReference>
<feature type="region of interest" description="Disordered" evidence="1">
    <location>
        <begin position="1"/>
        <end position="43"/>
    </location>
</feature>
<name>A0AAE1PFY2_9EUCA</name>
<gene>
    <name evidence="2" type="ORF">Pmani_020885</name>
</gene>
<sequence length="149" mass="16535">METETGGHTPSYQPPTQKSEAWPCLPSSSNSIQGRAPHSDTPAPVMMKRRKWSNMAPSEPLHGVEARLSQETRTVVNCIMARMMQLIAKLMASPDHVKQEDLDELVRQETVTAISDCGLLSPPTTSEDTCIRSPLQRADHQHHHGEARC</sequence>
<evidence type="ECO:0000256" key="1">
    <source>
        <dbReference type="SAM" id="MobiDB-lite"/>
    </source>
</evidence>
<proteinExistence type="predicted"/>
<keyword evidence="3" id="KW-1185">Reference proteome</keyword>
<evidence type="ECO:0000313" key="3">
    <source>
        <dbReference type="Proteomes" id="UP001292094"/>
    </source>
</evidence>
<protein>
    <submittedName>
        <fullName evidence="2">Uncharacterized protein</fullName>
    </submittedName>
</protein>
<reference evidence="2" key="1">
    <citation type="submission" date="2023-11" db="EMBL/GenBank/DDBJ databases">
        <title>Genome assemblies of two species of porcelain crab, Petrolisthes cinctipes and Petrolisthes manimaculis (Anomura: Porcellanidae).</title>
        <authorList>
            <person name="Angst P."/>
        </authorList>
    </citation>
    <scope>NUCLEOTIDE SEQUENCE</scope>
    <source>
        <strain evidence="2">PB745_02</strain>
        <tissue evidence="2">Gill</tissue>
    </source>
</reference>
<dbReference type="AlphaFoldDB" id="A0AAE1PFY2"/>
<organism evidence="2 3">
    <name type="scientific">Petrolisthes manimaculis</name>
    <dbReference type="NCBI Taxonomy" id="1843537"/>
    <lineage>
        <taxon>Eukaryota</taxon>
        <taxon>Metazoa</taxon>
        <taxon>Ecdysozoa</taxon>
        <taxon>Arthropoda</taxon>
        <taxon>Crustacea</taxon>
        <taxon>Multicrustacea</taxon>
        <taxon>Malacostraca</taxon>
        <taxon>Eumalacostraca</taxon>
        <taxon>Eucarida</taxon>
        <taxon>Decapoda</taxon>
        <taxon>Pleocyemata</taxon>
        <taxon>Anomura</taxon>
        <taxon>Galatheoidea</taxon>
        <taxon>Porcellanidae</taxon>
        <taxon>Petrolisthes</taxon>
    </lineage>
</organism>
<accession>A0AAE1PFY2</accession>
<comment type="caution">
    <text evidence="2">The sequence shown here is derived from an EMBL/GenBank/DDBJ whole genome shotgun (WGS) entry which is preliminary data.</text>
</comment>